<evidence type="ECO:0000259" key="10">
    <source>
        <dbReference type="Pfam" id="PF02784"/>
    </source>
</evidence>
<evidence type="ECO:0000256" key="7">
    <source>
        <dbReference type="PIRSR" id="PIRSR600183-50"/>
    </source>
</evidence>
<proteinExistence type="inferred from homology"/>
<dbReference type="PANTHER" id="PTHR43727:SF2">
    <property type="entry name" value="GROUP IV DECARBOXYLASE"/>
    <property type="match status" value="1"/>
</dbReference>
<feature type="binding site" evidence="5">
    <location>
        <position position="393"/>
    </location>
    <ligand>
        <name>substrate</name>
    </ligand>
</feature>
<dbReference type="AlphaFoldDB" id="A0A8J7D9R9"/>
<dbReference type="EC" id="4.1.1.20" evidence="5 6"/>
<keyword evidence="12" id="KW-1185">Reference proteome</keyword>
<dbReference type="UniPathway" id="UPA00034">
    <property type="reaction ID" value="UER00027"/>
</dbReference>
<evidence type="ECO:0000256" key="2">
    <source>
        <dbReference type="ARBA" id="ARBA00022793"/>
    </source>
</evidence>
<feature type="binding site" evidence="5">
    <location>
        <position position="421"/>
    </location>
    <ligand>
        <name>substrate</name>
    </ligand>
</feature>
<keyword evidence="5" id="KW-0028">Amino-acid biosynthesis</keyword>
<evidence type="ECO:0000256" key="6">
    <source>
        <dbReference type="NCBIfam" id="TIGR01048"/>
    </source>
</evidence>
<dbReference type="FunFam" id="3.20.20.10:FF:000003">
    <property type="entry name" value="Diaminopimelate decarboxylase"/>
    <property type="match status" value="1"/>
</dbReference>
<dbReference type="CDD" id="cd06828">
    <property type="entry name" value="PLPDE_III_DapDC"/>
    <property type="match status" value="1"/>
</dbReference>
<dbReference type="EMBL" id="JADEXS010000085">
    <property type="protein sequence ID" value="MBE9022531.1"/>
    <property type="molecule type" value="Genomic_DNA"/>
</dbReference>
<comment type="pathway">
    <text evidence="5 8">Amino-acid biosynthesis; L-lysine biosynthesis via DAP pathway; L-lysine from DL-2,6-diaminopimelate: step 1/1.</text>
</comment>
<feature type="modified residue" description="N6-(pyridoxal phosphate)lysine" evidence="5 7">
    <location>
        <position position="98"/>
    </location>
</feature>
<feature type="binding site" evidence="5">
    <location>
        <position position="324"/>
    </location>
    <ligand>
        <name>substrate</name>
    </ligand>
</feature>
<feature type="domain" description="Orn/DAP/Arg decarboxylase 2 N-terminal" evidence="10">
    <location>
        <begin position="81"/>
        <end position="328"/>
    </location>
</feature>
<dbReference type="PROSITE" id="PS00879">
    <property type="entry name" value="ODR_DC_2_2"/>
    <property type="match status" value="1"/>
</dbReference>
<dbReference type="Proteomes" id="UP000622533">
    <property type="component" value="Unassembled WGS sequence"/>
</dbReference>
<evidence type="ECO:0000313" key="11">
    <source>
        <dbReference type="EMBL" id="MBE9022531.1"/>
    </source>
</evidence>
<dbReference type="PANTHER" id="PTHR43727">
    <property type="entry name" value="DIAMINOPIMELATE DECARBOXYLASE"/>
    <property type="match status" value="1"/>
</dbReference>
<comment type="caution">
    <text evidence="11">The sequence shown here is derived from an EMBL/GenBank/DDBJ whole genome shotgun (WGS) entry which is preliminary data.</text>
</comment>
<dbReference type="HAMAP" id="MF_02120">
    <property type="entry name" value="LysA"/>
    <property type="match status" value="1"/>
</dbReference>
<dbReference type="PRINTS" id="PR01181">
    <property type="entry name" value="DAPDCRBXLASE"/>
</dbReference>
<dbReference type="SUPFAM" id="SSF51419">
    <property type="entry name" value="PLP-binding barrel"/>
    <property type="match status" value="1"/>
</dbReference>
<evidence type="ECO:0000256" key="4">
    <source>
        <dbReference type="ARBA" id="ARBA00023239"/>
    </source>
</evidence>
<feature type="binding site" evidence="5">
    <location>
        <position position="279"/>
    </location>
    <ligand>
        <name>pyridoxal 5'-phosphate</name>
        <dbReference type="ChEBI" id="CHEBI:597326"/>
    </ligand>
</feature>
<dbReference type="InterPro" id="IPR002986">
    <property type="entry name" value="DAP_deCOOHase_LysA"/>
</dbReference>
<dbReference type="GO" id="GO:0009089">
    <property type="term" value="P:lysine biosynthetic process via diaminopimelate"/>
    <property type="evidence" value="ECO:0007669"/>
    <property type="project" value="UniProtKB-UniRule"/>
</dbReference>
<organism evidence="11 12">
    <name type="scientific">Desmonostoc muscorum LEGE 12446</name>
    <dbReference type="NCBI Taxonomy" id="1828758"/>
    <lineage>
        <taxon>Bacteria</taxon>
        <taxon>Bacillati</taxon>
        <taxon>Cyanobacteriota</taxon>
        <taxon>Cyanophyceae</taxon>
        <taxon>Nostocales</taxon>
        <taxon>Nostocaceae</taxon>
        <taxon>Desmonostoc</taxon>
    </lineage>
</organism>
<dbReference type="InterPro" id="IPR000183">
    <property type="entry name" value="Orn/DAP/Arg_de-COase"/>
</dbReference>
<evidence type="ECO:0000256" key="1">
    <source>
        <dbReference type="ARBA" id="ARBA00001933"/>
    </source>
</evidence>
<comment type="similarity">
    <text evidence="5">Belongs to the Orn/Lys/Arg decarboxylase class-II family. LysA subfamily.</text>
</comment>
<dbReference type="PRINTS" id="PR01179">
    <property type="entry name" value="ODADCRBXLASE"/>
</dbReference>
<gene>
    <name evidence="5 11" type="primary">lysA</name>
    <name evidence="11" type="ORF">IQ276_08860</name>
</gene>
<dbReference type="GO" id="GO:0008836">
    <property type="term" value="F:diaminopimelate decarboxylase activity"/>
    <property type="evidence" value="ECO:0007669"/>
    <property type="project" value="UniProtKB-UniRule"/>
</dbReference>
<comment type="catalytic activity">
    <reaction evidence="5 8">
        <text>meso-2,6-diaminopimelate + H(+) = L-lysine + CO2</text>
        <dbReference type="Rhea" id="RHEA:15101"/>
        <dbReference type="ChEBI" id="CHEBI:15378"/>
        <dbReference type="ChEBI" id="CHEBI:16526"/>
        <dbReference type="ChEBI" id="CHEBI:32551"/>
        <dbReference type="ChEBI" id="CHEBI:57791"/>
        <dbReference type="EC" id="4.1.1.20"/>
    </reaction>
</comment>
<reference evidence="11" key="1">
    <citation type="submission" date="2020-10" db="EMBL/GenBank/DDBJ databases">
        <authorList>
            <person name="Castelo-Branco R."/>
            <person name="Eusebio N."/>
            <person name="Adriana R."/>
            <person name="Vieira A."/>
            <person name="Brugerolle De Fraissinette N."/>
            <person name="Rezende De Castro R."/>
            <person name="Schneider M.P."/>
            <person name="Vasconcelos V."/>
            <person name="Leao P.N."/>
        </authorList>
    </citation>
    <scope>NUCLEOTIDE SEQUENCE</scope>
    <source>
        <strain evidence="11">LEGE 12446</strain>
    </source>
</reference>
<evidence type="ECO:0000256" key="9">
    <source>
        <dbReference type="SAM" id="MobiDB-lite"/>
    </source>
</evidence>
<dbReference type="Gene3D" id="3.20.20.10">
    <property type="entry name" value="Alanine racemase"/>
    <property type="match status" value="1"/>
</dbReference>
<dbReference type="GO" id="GO:0030170">
    <property type="term" value="F:pyridoxal phosphate binding"/>
    <property type="evidence" value="ECO:0007669"/>
    <property type="project" value="UniProtKB-UniRule"/>
</dbReference>
<dbReference type="NCBIfam" id="TIGR01048">
    <property type="entry name" value="lysA"/>
    <property type="match status" value="1"/>
</dbReference>
<dbReference type="SUPFAM" id="SSF50621">
    <property type="entry name" value="Alanine racemase C-terminal domain-like"/>
    <property type="match status" value="1"/>
</dbReference>
<dbReference type="InterPro" id="IPR029066">
    <property type="entry name" value="PLP-binding_barrel"/>
</dbReference>
<accession>A0A8J7D9R9</accession>
<keyword evidence="5 8" id="KW-0457">Lysine biosynthesis</keyword>
<feature type="compositionally biased region" description="Polar residues" evidence="9">
    <location>
        <begin position="1"/>
        <end position="17"/>
    </location>
</feature>
<evidence type="ECO:0000256" key="5">
    <source>
        <dbReference type="HAMAP-Rule" id="MF_02120"/>
    </source>
</evidence>
<protein>
    <recommendedName>
        <fullName evidence="5 6">Diaminopimelate decarboxylase</fullName>
        <shortName evidence="5">DAP decarboxylase</shortName>
        <shortName evidence="5">DAPDC</shortName>
        <ecNumber evidence="5 6">4.1.1.20</ecNumber>
    </recommendedName>
</protein>
<dbReference type="InterPro" id="IPR022657">
    <property type="entry name" value="De-COase2_CS"/>
</dbReference>
<feature type="binding site" evidence="5">
    <location>
        <position position="361"/>
    </location>
    <ligand>
        <name>substrate</name>
    </ligand>
</feature>
<feature type="binding site" evidence="5">
    <location>
        <position position="365"/>
    </location>
    <ligand>
        <name>substrate</name>
    </ligand>
</feature>
<feature type="binding site" evidence="5">
    <location>
        <position position="421"/>
    </location>
    <ligand>
        <name>pyridoxal 5'-phosphate</name>
        <dbReference type="ChEBI" id="CHEBI:597326"/>
    </ligand>
</feature>
<dbReference type="Gene3D" id="2.40.37.10">
    <property type="entry name" value="Lyase, Ornithine Decarboxylase, Chain A, domain 1"/>
    <property type="match status" value="1"/>
</dbReference>
<keyword evidence="2 5" id="KW-0210">Decarboxylase</keyword>
<keyword evidence="3 5" id="KW-0663">Pyridoxal phosphate</keyword>
<comment type="subunit">
    <text evidence="5">Homodimer.</text>
</comment>
<evidence type="ECO:0000256" key="8">
    <source>
        <dbReference type="RuleBase" id="RU003738"/>
    </source>
</evidence>
<name>A0A8J7D9R9_DESMC</name>
<feature type="active site" description="Proton donor" evidence="7">
    <location>
        <position position="392"/>
    </location>
</feature>
<evidence type="ECO:0000256" key="3">
    <source>
        <dbReference type="ARBA" id="ARBA00022898"/>
    </source>
</evidence>
<comment type="cofactor">
    <cofactor evidence="1 5 7 8">
        <name>pyridoxal 5'-phosphate</name>
        <dbReference type="ChEBI" id="CHEBI:597326"/>
    </cofactor>
</comment>
<keyword evidence="4 5" id="KW-0456">Lyase</keyword>
<comment type="function">
    <text evidence="5">Specifically catalyzes the decarboxylation of meso-diaminopimelate (meso-DAP) to L-lysine.</text>
</comment>
<dbReference type="InterPro" id="IPR009006">
    <property type="entry name" value="Ala_racemase/Decarboxylase_C"/>
</dbReference>
<feature type="binding site" evidence="5">
    <location>
        <begin position="321"/>
        <end position="324"/>
    </location>
    <ligand>
        <name>pyridoxal 5'-phosphate</name>
        <dbReference type="ChEBI" id="CHEBI:597326"/>
    </ligand>
</feature>
<evidence type="ECO:0000313" key="12">
    <source>
        <dbReference type="Proteomes" id="UP000622533"/>
    </source>
</evidence>
<sequence>MVSTHPTGVQHSGSQYLPQRRSSKANSSPNQELLPLTARVHNHDFLEIGGCDITTIVKQFGSPLYILDEETLRLGCQQYRDAFKEYYKGESQVLYASKAWNCLAVCAIAASEGLGIDVASGGELYTALEAGVNPEKIYLHSNNKSREELIFATEVGCTIVVDNWHELRTLVEIVEAANSPDLQPRFLLRLTPGIECHTHEYIRTGQLDSKFGFDPNELEELFTFVSQQSFLNCVGLHAHIGSQIFERQPHRDLAALMVQWLRDAAKYGLNLTELNVGGGLGIKYTESDDPPSIEEWAKPICEVIQEACAAENLPLPKLLCEPGRSLIATACVTAYTIGSSKVIPEIRTYVAIDGGMSDNPRPITYQSVYRAVVANKMSSPLTETVTIAGKHCESGDILIKNALLPKTEPGDILVVMGTGAYNYSMASNYNRLPRSAAVVVANGEANLILQRETYQDLIRQDRLPQRLKNQELGVKS</sequence>
<dbReference type="InterPro" id="IPR022644">
    <property type="entry name" value="De-COase2_N"/>
</dbReference>
<feature type="region of interest" description="Disordered" evidence="9">
    <location>
        <begin position="1"/>
        <end position="31"/>
    </location>
</feature>
<dbReference type="Pfam" id="PF02784">
    <property type="entry name" value="Orn_Arg_deC_N"/>
    <property type="match status" value="1"/>
</dbReference>